<accession>A0ABS2FQX6</accession>
<gene>
    <name evidence="2" type="ORF">H5982_06620</name>
</gene>
<dbReference type="EMBL" id="JACJLU010000008">
    <property type="protein sequence ID" value="MBM6831779.1"/>
    <property type="molecule type" value="Genomic_DNA"/>
</dbReference>
<proteinExistence type="predicted"/>
<comment type="caution">
    <text evidence="2">The sequence shown here is derived from an EMBL/GenBank/DDBJ whole genome shotgun (WGS) entry which is preliminary data.</text>
</comment>
<organism evidence="2 3">
    <name type="scientific">Faecalicoccus acidiformans</name>
    <dbReference type="NCBI Taxonomy" id="915173"/>
    <lineage>
        <taxon>Bacteria</taxon>
        <taxon>Bacillati</taxon>
        <taxon>Bacillota</taxon>
        <taxon>Erysipelotrichia</taxon>
        <taxon>Erysipelotrichales</taxon>
        <taxon>Erysipelotrichaceae</taxon>
        <taxon>Faecalicoccus</taxon>
    </lineage>
</organism>
<evidence type="ECO:0000313" key="2">
    <source>
        <dbReference type="EMBL" id="MBM6831779.1"/>
    </source>
</evidence>
<dbReference type="RefSeq" id="WP_204685996.1">
    <property type="nucleotide sequence ID" value="NZ_JACJLU010000008.1"/>
</dbReference>
<dbReference type="Proteomes" id="UP000775500">
    <property type="component" value="Unassembled WGS sequence"/>
</dbReference>
<evidence type="ECO:0000313" key="3">
    <source>
        <dbReference type="Proteomes" id="UP000775500"/>
    </source>
</evidence>
<dbReference type="SUPFAM" id="SSF88697">
    <property type="entry name" value="PUA domain-like"/>
    <property type="match status" value="1"/>
</dbReference>
<evidence type="ECO:0000259" key="1">
    <source>
        <dbReference type="Pfam" id="PF04266"/>
    </source>
</evidence>
<name>A0ABS2FQX6_9FIRM</name>
<dbReference type="Pfam" id="PF04266">
    <property type="entry name" value="ASCH"/>
    <property type="match status" value="1"/>
</dbReference>
<reference evidence="2 3" key="1">
    <citation type="journal article" date="2021" name="Sci. Rep.">
        <title>The distribution of antibiotic resistance genes in chicken gut microbiota commensals.</title>
        <authorList>
            <person name="Juricova H."/>
            <person name="Matiasovicova J."/>
            <person name="Kubasova T."/>
            <person name="Cejkova D."/>
            <person name="Rychlik I."/>
        </authorList>
    </citation>
    <scope>NUCLEOTIDE SEQUENCE [LARGE SCALE GENOMIC DNA]</scope>
    <source>
        <strain evidence="2 3">An423</strain>
    </source>
</reference>
<keyword evidence="3" id="KW-1185">Reference proteome</keyword>
<sequence>MCKVLLPIKPKYARQILNGSKTFEYRKNRFRRNDVDTIVIYATSPIKKVLGEAKLIDVLEATPKNIWDKTSYSGGIDKKNFDKYFEGRSKAFAYALGEVKVYKTEKSLKEFDINYYPQSFVYIDKENQKY</sequence>
<feature type="domain" description="ASCH" evidence="1">
    <location>
        <begin position="8"/>
        <end position="72"/>
    </location>
</feature>
<dbReference type="Gene3D" id="2.30.130.30">
    <property type="entry name" value="Hypothetical protein"/>
    <property type="match status" value="1"/>
</dbReference>
<protein>
    <submittedName>
        <fullName evidence="2">ASCH domain-containing protein</fullName>
    </submittedName>
</protein>
<dbReference type="InterPro" id="IPR007374">
    <property type="entry name" value="ASCH_domain"/>
</dbReference>
<dbReference type="InterPro" id="IPR015947">
    <property type="entry name" value="PUA-like_sf"/>
</dbReference>